<dbReference type="Proteomes" id="UP001607303">
    <property type="component" value="Unassembled WGS sequence"/>
</dbReference>
<organism evidence="2 3">
    <name type="scientific">Vespula maculifrons</name>
    <name type="common">Eastern yellow jacket</name>
    <name type="synonym">Wasp</name>
    <dbReference type="NCBI Taxonomy" id="7453"/>
    <lineage>
        <taxon>Eukaryota</taxon>
        <taxon>Metazoa</taxon>
        <taxon>Ecdysozoa</taxon>
        <taxon>Arthropoda</taxon>
        <taxon>Hexapoda</taxon>
        <taxon>Insecta</taxon>
        <taxon>Pterygota</taxon>
        <taxon>Neoptera</taxon>
        <taxon>Endopterygota</taxon>
        <taxon>Hymenoptera</taxon>
        <taxon>Apocrita</taxon>
        <taxon>Aculeata</taxon>
        <taxon>Vespoidea</taxon>
        <taxon>Vespidae</taxon>
        <taxon>Vespinae</taxon>
        <taxon>Vespula</taxon>
    </lineage>
</organism>
<feature type="region of interest" description="Disordered" evidence="1">
    <location>
        <begin position="201"/>
        <end position="240"/>
    </location>
</feature>
<feature type="compositionally biased region" description="Polar residues" evidence="1">
    <location>
        <begin position="206"/>
        <end position="221"/>
    </location>
</feature>
<protein>
    <submittedName>
        <fullName evidence="2">Uncharacterized protein</fullName>
    </submittedName>
</protein>
<accession>A0ABD2CUY0</accession>
<reference evidence="2 3" key="1">
    <citation type="journal article" date="2024" name="Ann. Entomol. Soc. Am.">
        <title>Genomic analyses of the southern and eastern yellowjacket wasps (Hymenoptera: Vespidae) reveal evolutionary signatures of social life.</title>
        <authorList>
            <person name="Catto M.A."/>
            <person name="Caine P.B."/>
            <person name="Orr S.E."/>
            <person name="Hunt B.G."/>
            <person name="Goodisman M.A.D."/>
        </authorList>
    </citation>
    <scope>NUCLEOTIDE SEQUENCE [LARGE SCALE GENOMIC DNA]</scope>
    <source>
        <strain evidence="2">232</strain>
        <tissue evidence="2">Head and thorax</tissue>
    </source>
</reference>
<gene>
    <name evidence="2" type="ORF">V1477_002813</name>
</gene>
<name>A0ABD2CUY0_VESMC</name>
<dbReference type="EMBL" id="JAYRBN010000029">
    <property type="protein sequence ID" value="KAL2748877.1"/>
    <property type="molecule type" value="Genomic_DNA"/>
</dbReference>
<keyword evidence="3" id="KW-1185">Reference proteome</keyword>
<dbReference type="AlphaFoldDB" id="A0ABD2CUY0"/>
<evidence type="ECO:0000313" key="3">
    <source>
        <dbReference type="Proteomes" id="UP001607303"/>
    </source>
</evidence>
<sequence>MQSPVHHYIAISNNKKECSFYLPFHKNNIQVVLCRPMLRLPRFLPMGFPVGCFLFLFPSLDNKFCGRPLQMELVMPTYKQGVNHPGLSKSCTLDVESGTALTDARAKETKEELVVVRATRCRLTRYHHTQGTWIVCVVTCRVRVGCGRCDVGSDGIGSTDIAAAAVAAAAAAASTASGGAGGAGGGGGGGGGLDIFSGPADVAPRLSNSQGTQGESVTCTSCRRRRHDDDNDDDDDDDDDEEVTFIARKGVKWDSGLVPGVMAAAAYTPQGATSSLLPKLWISAKRALRVRESAEKEETGLELVLPHEELARGSSIR</sequence>
<evidence type="ECO:0000313" key="2">
    <source>
        <dbReference type="EMBL" id="KAL2748877.1"/>
    </source>
</evidence>
<comment type="caution">
    <text evidence="2">The sequence shown here is derived from an EMBL/GenBank/DDBJ whole genome shotgun (WGS) entry which is preliminary data.</text>
</comment>
<feature type="compositionally biased region" description="Acidic residues" evidence="1">
    <location>
        <begin position="230"/>
        <end position="240"/>
    </location>
</feature>
<evidence type="ECO:0000256" key="1">
    <source>
        <dbReference type="SAM" id="MobiDB-lite"/>
    </source>
</evidence>
<proteinExistence type="predicted"/>